<dbReference type="Gene3D" id="2.60.40.10">
    <property type="entry name" value="Immunoglobulins"/>
    <property type="match status" value="1"/>
</dbReference>
<dbReference type="AlphaFoldDB" id="A0AAD2JIM2"/>
<dbReference type="GO" id="GO:0004567">
    <property type="term" value="F:beta-mannosidase activity"/>
    <property type="evidence" value="ECO:0007669"/>
    <property type="project" value="TreeGrafter"/>
</dbReference>
<dbReference type="PANTHER" id="PTHR43730:SF1">
    <property type="entry name" value="BETA-MANNOSIDASE"/>
    <property type="match status" value="1"/>
</dbReference>
<protein>
    <recommendedName>
        <fullName evidence="2">Beta-mannosidase Ig-fold domain-containing protein</fullName>
    </recommendedName>
</protein>
<evidence type="ECO:0000256" key="1">
    <source>
        <dbReference type="ARBA" id="ARBA00023295"/>
    </source>
</evidence>
<reference evidence="3" key="1">
    <citation type="submission" date="2023-08" db="EMBL/GenBank/DDBJ databases">
        <authorList>
            <person name="Audoor S."/>
            <person name="Bilcke G."/>
        </authorList>
    </citation>
    <scope>NUCLEOTIDE SEQUENCE</scope>
</reference>
<dbReference type="Proteomes" id="UP001295423">
    <property type="component" value="Unassembled WGS sequence"/>
</dbReference>
<dbReference type="Pfam" id="PF17753">
    <property type="entry name" value="Ig_mannosidase"/>
    <property type="match status" value="1"/>
</dbReference>
<dbReference type="PANTHER" id="PTHR43730">
    <property type="entry name" value="BETA-MANNOSIDASE"/>
    <property type="match status" value="1"/>
</dbReference>
<feature type="domain" description="Beta-mannosidase Ig-fold" evidence="2">
    <location>
        <begin position="771"/>
        <end position="835"/>
    </location>
</feature>
<gene>
    <name evidence="3" type="ORF">CYCCA115_LOCUS14752</name>
</gene>
<keyword evidence="1" id="KW-0326">Glycosidase</keyword>
<dbReference type="InterPro" id="IPR041625">
    <property type="entry name" value="Beta-mannosidase_Ig"/>
</dbReference>
<dbReference type="InterPro" id="IPR017853">
    <property type="entry name" value="GH"/>
</dbReference>
<proteinExistence type="predicted"/>
<keyword evidence="4" id="KW-1185">Reference proteome</keyword>
<dbReference type="Gene3D" id="3.20.20.80">
    <property type="entry name" value="Glycosidases"/>
    <property type="match status" value="1"/>
</dbReference>
<organism evidence="3 4">
    <name type="scientific">Cylindrotheca closterium</name>
    <dbReference type="NCBI Taxonomy" id="2856"/>
    <lineage>
        <taxon>Eukaryota</taxon>
        <taxon>Sar</taxon>
        <taxon>Stramenopiles</taxon>
        <taxon>Ochrophyta</taxon>
        <taxon>Bacillariophyta</taxon>
        <taxon>Bacillariophyceae</taxon>
        <taxon>Bacillariophycidae</taxon>
        <taxon>Bacillariales</taxon>
        <taxon>Bacillariaceae</taxon>
        <taxon>Cylindrotheca</taxon>
    </lineage>
</organism>
<evidence type="ECO:0000313" key="3">
    <source>
        <dbReference type="EMBL" id="CAJ1954157.1"/>
    </source>
</evidence>
<accession>A0AAD2JIM2</accession>
<dbReference type="GO" id="GO:0006516">
    <property type="term" value="P:glycoprotein catabolic process"/>
    <property type="evidence" value="ECO:0007669"/>
    <property type="project" value="TreeGrafter"/>
</dbReference>
<dbReference type="InterPro" id="IPR013783">
    <property type="entry name" value="Ig-like_fold"/>
</dbReference>
<name>A0AAD2JIM2_9STRA</name>
<dbReference type="SUPFAM" id="SSF51445">
    <property type="entry name" value="(Trans)glycosidases"/>
    <property type="match status" value="1"/>
</dbReference>
<keyword evidence="1" id="KW-0378">Hydrolase</keyword>
<dbReference type="EMBL" id="CAKOGP040001858">
    <property type="protein sequence ID" value="CAJ1954157.1"/>
    <property type="molecule type" value="Genomic_DNA"/>
</dbReference>
<dbReference type="InterPro" id="IPR050887">
    <property type="entry name" value="Beta-mannosidase_GH2"/>
</dbReference>
<comment type="caution">
    <text evidence="3">The sequence shown here is derived from an EMBL/GenBank/DDBJ whole genome shotgun (WGS) entry which is preliminary data.</text>
</comment>
<evidence type="ECO:0000259" key="2">
    <source>
        <dbReference type="Pfam" id="PF17753"/>
    </source>
</evidence>
<sequence>MGARIDLNQQRLGVVTDQFLRYRYPVKDLLNWNTLDDTNNVTEQSSSVTTNVLTITFDSNILTDGRFSACSGGWDWAPFSSCPMTQDTHSHQFSKGITKSVYLTRVSSAAITAIVPQVYYMGDYPMEALRDGRHAGFEVEVTIHLWSPPGEMKGRLNIYGSWGANETQVVEWMGGDFITTLSITATAKNIKLWWPNGMGTNPRESAKRPMYEVRVEFVPDPMEEGVEAISVQDSRRIGFRYFALVTGNDTDPEYVHNATGHEGTEFNGMYYRVNGVAMWSRGANMIPMDALEGRLNAEAHVQVVQSAALANMNTLRVWGGGMFLPSAWYDACDDYGIMVIQDQMYAQGGHDPKKTETQEMEIRHNVRLLSHHPSIVIWDGCNECLVEMEKPSSIYATFVMRVVGEEDGSRSIWPSCPSNGWQSGVDKLTSRPIPDKDLVTPKTAPRRIEVHGPYIHGGGFPAVNGNDAGDEPAAAKLPITIDPKPEEMGVAKTSVFASEFGTGGVMSSFESMSATLAPEHWSLHGGGPPDKCSDGFNRKCEGNNVMAQRNYPCDSIIKTYFQTESDYFDKVGKNEFQRQLYHCMIAQALHMKSIIEERRSKNELGHLVWQLNEIWPTGGWGSLEYGNGDMSGQVVGGRWKPLHYFFRQSVFADIIATCDGKGVGYIRNDAAGFGFHGGVVIHVVSLETGVAGDAQVYHKNITLPQGPGSLQVFDCPIVDGSTHFLSIDILMYGSDLIVHNTPILLKPPKELTNQIACDSGLNWSILATAMNVVTLEITASVPVALLVMLTTQAPGRFSDNAFTLTGGGKSIQFHPFGNHPVDVELLKATLRIEDMAMYQYGQCQ</sequence>
<evidence type="ECO:0000313" key="4">
    <source>
        <dbReference type="Proteomes" id="UP001295423"/>
    </source>
</evidence>